<dbReference type="InterPro" id="IPR009380">
    <property type="entry name" value="DUF1036"/>
</dbReference>
<reference evidence="1" key="1">
    <citation type="submission" date="2018-06" db="EMBL/GenBank/DDBJ databases">
        <authorList>
            <person name="Zhirakovskaya E."/>
        </authorList>
    </citation>
    <scope>NUCLEOTIDE SEQUENCE</scope>
</reference>
<dbReference type="EMBL" id="UOFS01000036">
    <property type="protein sequence ID" value="VAW98179.1"/>
    <property type="molecule type" value="Genomic_DNA"/>
</dbReference>
<sequence length="378" mass="43250">MNKQDRPINQNSNTISRLFFLLLFFSLCNISSYSVAGSVPSADFKKYFNKDNIIFQKKGLSIYRSGYMPKKAFCNADPKKMYHQLDVFYDSPHLQRLKLLGSSYTTFVKDTVIPAIVKTCGVQVTAKNMNIAMVMHKALQIASQDAMFFISRENGITYTKYEPHDAKNNLTQAQITALIPASYKKLQEKRYADTKAAMKRGDDKRKYGWRCPYGCITLCNDTSKTYTIATSHLRWRDKGDGHQVEIEGWFKLKPNQCYPPQAKLYWWTYYSIAEISKKGKWTFPQWPVNEALMSGQKKSGLSGERGRWICVNKTDKFLRHVKGNFDRVFNKACPAGYAKAPVNLFTQGREGTDAVYLLGGESTSSENRVRKILLPQNP</sequence>
<organism evidence="1">
    <name type="scientific">hydrothermal vent metagenome</name>
    <dbReference type="NCBI Taxonomy" id="652676"/>
    <lineage>
        <taxon>unclassified sequences</taxon>
        <taxon>metagenomes</taxon>
        <taxon>ecological metagenomes</taxon>
    </lineage>
</organism>
<evidence type="ECO:0000313" key="1">
    <source>
        <dbReference type="EMBL" id="VAW98179.1"/>
    </source>
</evidence>
<dbReference type="AlphaFoldDB" id="A0A3B1AIL0"/>
<proteinExistence type="predicted"/>
<name>A0A3B1AIL0_9ZZZZ</name>
<accession>A0A3B1AIL0</accession>
<gene>
    <name evidence="1" type="ORF">MNBD_GAMMA22-1200</name>
</gene>
<protein>
    <submittedName>
        <fullName evidence="1">Uncharacterized protein</fullName>
    </submittedName>
</protein>
<dbReference type="Pfam" id="PF06282">
    <property type="entry name" value="DUF1036"/>
    <property type="match status" value="1"/>
</dbReference>